<feature type="transmembrane region" description="Helical" evidence="1">
    <location>
        <begin position="12"/>
        <end position="32"/>
    </location>
</feature>
<keyword evidence="3" id="KW-1185">Reference proteome</keyword>
<dbReference type="EMBL" id="FR773153">
    <property type="protein sequence ID" value="CBY92638.1"/>
    <property type="molecule type" value="Genomic_DNA"/>
</dbReference>
<evidence type="ECO:0000313" key="2">
    <source>
        <dbReference type="EMBL" id="CBY92638.1"/>
    </source>
</evidence>
<gene>
    <name evidence="2" type="ordered locus">HF1_06300</name>
</gene>
<dbReference type="HOGENOM" id="CLU_1553577_0_0_14"/>
<dbReference type="Proteomes" id="UP000008637">
    <property type="component" value="Chromosome"/>
</dbReference>
<evidence type="ECO:0000256" key="1">
    <source>
        <dbReference type="SAM" id="Phobius"/>
    </source>
</evidence>
<name>E8ZHL7_MYCHL</name>
<sequence length="172" mass="19500">MASILVSEMVRALFGASALALGTVGILSEFIFEGGKSESLRTASHSLEDPEVVENLEKETVPVKVTTPVVVKAKKQDVPAKAVAPIKKECRIHKLISSYWGTFQKVEKETLRQEIAKSKRGDYSQIERTCKEVGDQDIFVSNKWWSPGWRYYKSDQNNSQFKNYLKRIDTTR</sequence>
<proteinExistence type="predicted"/>
<keyword evidence="1" id="KW-1133">Transmembrane helix</keyword>
<organism evidence="2 3">
    <name type="scientific">Mycoplasma haemofelis (strain Langford 1)</name>
    <name type="common">Haemobartonella felis</name>
    <dbReference type="NCBI Taxonomy" id="941640"/>
    <lineage>
        <taxon>Bacteria</taxon>
        <taxon>Bacillati</taxon>
        <taxon>Mycoplasmatota</taxon>
        <taxon>Mollicutes</taxon>
        <taxon>Mycoplasmataceae</taxon>
        <taxon>Mycoplasma</taxon>
    </lineage>
</organism>
<evidence type="ECO:0000313" key="3">
    <source>
        <dbReference type="Proteomes" id="UP000008637"/>
    </source>
</evidence>
<dbReference type="AlphaFoldDB" id="E8ZHL7"/>
<reference evidence="2 3" key="1">
    <citation type="journal article" date="2011" name="J. Bacteriol.">
        <title>Complete genome sequence of Mycoplasma haemofelis, a hemotropic mycoplasma.</title>
        <authorList>
            <person name="Barker E.N."/>
            <person name="Helps C.R."/>
            <person name="Peters I.R."/>
            <person name="Darby A.C."/>
            <person name="Radford A.D."/>
            <person name="Tasker S."/>
        </authorList>
    </citation>
    <scope>NUCLEOTIDE SEQUENCE [LARGE SCALE GENOMIC DNA]</scope>
    <source>
        <strain evidence="2 3">Langford 1</strain>
    </source>
</reference>
<keyword evidence="1" id="KW-0812">Transmembrane</keyword>
<dbReference type="KEGG" id="mha:HF1_06300"/>
<keyword evidence="1" id="KW-0472">Membrane</keyword>
<protein>
    <submittedName>
        <fullName evidence="2">Uncharacterized protein</fullName>
    </submittedName>
</protein>
<accession>E8ZHL7</accession>